<organism evidence="2 3">
    <name type="scientific">Diaporthe ampelina</name>
    <dbReference type="NCBI Taxonomy" id="1214573"/>
    <lineage>
        <taxon>Eukaryota</taxon>
        <taxon>Fungi</taxon>
        <taxon>Dikarya</taxon>
        <taxon>Ascomycota</taxon>
        <taxon>Pezizomycotina</taxon>
        <taxon>Sordariomycetes</taxon>
        <taxon>Sordariomycetidae</taxon>
        <taxon>Diaporthales</taxon>
        <taxon>Diaporthaceae</taxon>
        <taxon>Diaporthe</taxon>
    </lineage>
</organism>
<name>A0A0G2I360_9PEZI</name>
<reference evidence="2 3" key="1">
    <citation type="submission" date="2015-05" db="EMBL/GenBank/DDBJ databases">
        <title>Distinctive expansion of gene families associated with plant cell wall degradation and secondary metabolism in the genomes of grapevine trunk pathogens.</title>
        <authorList>
            <person name="Lawrence D.P."/>
            <person name="Travadon R."/>
            <person name="Rolshausen P.E."/>
            <person name="Baumgartner K."/>
        </authorList>
    </citation>
    <scope>NUCLEOTIDE SEQUENCE [LARGE SCALE GENOMIC DNA]</scope>
    <source>
        <strain evidence="2">DA912</strain>
    </source>
</reference>
<proteinExistence type="predicted"/>
<dbReference type="Proteomes" id="UP000034680">
    <property type="component" value="Unassembled WGS sequence"/>
</dbReference>
<dbReference type="OrthoDB" id="5220719at2759"/>
<feature type="region of interest" description="Disordered" evidence="1">
    <location>
        <begin position="97"/>
        <end position="122"/>
    </location>
</feature>
<evidence type="ECO:0000256" key="1">
    <source>
        <dbReference type="SAM" id="MobiDB-lite"/>
    </source>
</evidence>
<evidence type="ECO:0000313" key="3">
    <source>
        <dbReference type="Proteomes" id="UP000034680"/>
    </source>
</evidence>
<sequence length="255" mass="29319">MDYSPTEQEFDPRMVMTEYDFAACYEAQVQFDNNSSGAHHDPSEYVEDDGIMSEAMQRSIWDAAVEESVSLGHNYVPYEGPSTYAKNYNDYQAQACDAQSQQQEEQDYQYEDEESQQEEQIQPKSKLMAYVYHRFGPHIRYEDRCSCHEHLYDAEEEQKKYEREYYAQAGQTHLMKDRCVLLPHPQAALPGTEHVDKPALTVTTPEGETWFPHDVEEYPDPPPASWHGPGIGWGGAPPPRGLYLVPYEDEDGADI</sequence>
<evidence type="ECO:0000313" key="2">
    <source>
        <dbReference type="EMBL" id="KKY34425.1"/>
    </source>
</evidence>
<reference evidence="2 3" key="2">
    <citation type="submission" date="2015-05" db="EMBL/GenBank/DDBJ databases">
        <authorList>
            <person name="Morales-Cruz A."/>
            <person name="Amrine K.C."/>
            <person name="Cantu D."/>
        </authorList>
    </citation>
    <scope>NUCLEOTIDE SEQUENCE [LARGE SCALE GENOMIC DNA]</scope>
    <source>
        <strain evidence="2">DA912</strain>
    </source>
</reference>
<comment type="caution">
    <text evidence="2">The sequence shown here is derived from an EMBL/GenBank/DDBJ whole genome shotgun (WGS) entry which is preliminary data.</text>
</comment>
<accession>A0A0G2I360</accession>
<dbReference type="AlphaFoldDB" id="A0A0G2I360"/>
<feature type="compositionally biased region" description="Acidic residues" evidence="1">
    <location>
        <begin position="104"/>
        <end position="117"/>
    </location>
</feature>
<gene>
    <name evidence="2" type="ORF">UCDDA912_g05601</name>
</gene>
<protein>
    <submittedName>
        <fullName evidence="2">Uncharacterized protein</fullName>
    </submittedName>
</protein>
<keyword evidence="3" id="KW-1185">Reference proteome</keyword>
<dbReference type="EMBL" id="LCUC01000206">
    <property type="protein sequence ID" value="KKY34425.1"/>
    <property type="molecule type" value="Genomic_DNA"/>
</dbReference>